<dbReference type="InterPro" id="IPR025272">
    <property type="entry name" value="SocA_Panacea"/>
</dbReference>
<keyword evidence="3" id="KW-1185">Reference proteome</keyword>
<evidence type="ECO:0000259" key="1">
    <source>
        <dbReference type="Pfam" id="PF13274"/>
    </source>
</evidence>
<dbReference type="GeneID" id="58045506"/>
<dbReference type="Proteomes" id="UP000424966">
    <property type="component" value="Chromosome"/>
</dbReference>
<sequence length="186" mass="21606">MFSEERVAQMAAYLLHKRGGRMAYLKLMKLLYLSDRQSMEMYGEPISGDRYVSMDKGPVLSRTLSLITGGGDVPNHGWDKWIRGERDHNVSLKIKFEDLSDLDELCRADMKAMDAIYEKYGHWNRFDLCEQTHRICPEWQDPDGSSIPIKTKDIFMALGKDVNEAEELTRILQDRDQLVKMTLDLR</sequence>
<accession>A0ABX6F4A7</accession>
<organism evidence="2 3">
    <name type="scientific">Yersinia intermedia</name>
    <dbReference type="NCBI Taxonomy" id="631"/>
    <lineage>
        <taxon>Bacteria</taxon>
        <taxon>Pseudomonadati</taxon>
        <taxon>Pseudomonadota</taxon>
        <taxon>Gammaproteobacteria</taxon>
        <taxon>Enterobacterales</taxon>
        <taxon>Yersiniaceae</taxon>
        <taxon>Yersinia</taxon>
    </lineage>
</organism>
<feature type="domain" description="Antitoxin SocA-like Panacea" evidence="1">
    <location>
        <begin position="27"/>
        <end position="140"/>
    </location>
</feature>
<gene>
    <name evidence="2" type="ORF">FOC37_04550</name>
</gene>
<protein>
    <submittedName>
        <fullName evidence="2">DUF4065 domain-containing protein</fullName>
    </submittedName>
</protein>
<proteinExistence type="predicted"/>
<dbReference type="EMBL" id="CP046294">
    <property type="protein sequence ID" value="QGR69701.1"/>
    <property type="molecule type" value="Genomic_DNA"/>
</dbReference>
<evidence type="ECO:0000313" key="2">
    <source>
        <dbReference type="EMBL" id="QGR69701.1"/>
    </source>
</evidence>
<name>A0ABX6F4A7_YERIN</name>
<reference evidence="2 3" key="1">
    <citation type="submission" date="2019-11" db="EMBL/GenBank/DDBJ databases">
        <title>FDA dAtabase for Regulatory Grade micrObial Sequences (FDA-ARGOS): Supporting development and validation of Infectious Disease Dx tests.</title>
        <authorList>
            <person name="Patel R."/>
            <person name="Rucinski S."/>
            <person name="Tallon L."/>
            <person name="Sadzewicz L."/>
            <person name="Vavikolanu K."/>
            <person name="Mehta A."/>
            <person name="Aluvathingal J."/>
            <person name="Nadendla S."/>
            <person name="Nandy P."/>
            <person name="Geyer C."/>
            <person name="Yan Y."/>
            <person name="Sichtig H."/>
        </authorList>
    </citation>
    <scope>NUCLEOTIDE SEQUENCE [LARGE SCALE GENOMIC DNA]</scope>
    <source>
        <strain evidence="2 3">FDAARGOS_729</strain>
    </source>
</reference>
<dbReference type="RefSeq" id="WP_155967530.1">
    <property type="nucleotide sequence ID" value="NZ_CP046293.1"/>
</dbReference>
<dbReference type="Pfam" id="PF13274">
    <property type="entry name" value="SocA_Panacea"/>
    <property type="match status" value="1"/>
</dbReference>
<evidence type="ECO:0000313" key="3">
    <source>
        <dbReference type="Proteomes" id="UP000424966"/>
    </source>
</evidence>